<dbReference type="InterPro" id="IPR029063">
    <property type="entry name" value="SAM-dependent_MTases_sf"/>
</dbReference>
<dbReference type="EC" id="2.1.1.-" evidence="4"/>
<dbReference type="RefSeq" id="WP_315606699.1">
    <property type="nucleotide sequence ID" value="NZ_CP130318.1"/>
</dbReference>
<proteinExistence type="predicted"/>
<evidence type="ECO:0000313" key="5">
    <source>
        <dbReference type="Proteomes" id="UP001305702"/>
    </source>
</evidence>
<dbReference type="InterPro" id="IPR041698">
    <property type="entry name" value="Methyltransf_25"/>
</dbReference>
<accession>A0AA96LIV6</accession>
<keyword evidence="5" id="KW-1185">Reference proteome</keyword>
<dbReference type="Gene3D" id="3.40.50.150">
    <property type="entry name" value="Vaccinia Virus protein VP39"/>
    <property type="match status" value="1"/>
</dbReference>
<dbReference type="PANTHER" id="PTHR43861">
    <property type="entry name" value="TRANS-ACONITATE 2-METHYLTRANSFERASE-RELATED"/>
    <property type="match status" value="1"/>
</dbReference>
<dbReference type="GO" id="GO:0008168">
    <property type="term" value="F:methyltransferase activity"/>
    <property type="evidence" value="ECO:0007669"/>
    <property type="project" value="UniProtKB-KW"/>
</dbReference>
<feature type="domain" description="Methyltransferase" evidence="3">
    <location>
        <begin position="44"/>
        <end position="137"/>
    </location>
</feature>
<dbReference type="Gene3D" id="2.20.25.110">
    <property type="entry name" value="S-adenosyl-L-methionine-dependent methyltransferases"/>
    <property type="match status" value="1"/>
</dbReference>
<reference evidence="4 5" key="1">
    <citation type="submission" date="2022-02" db="EMBL/GenBank/DDBJ databases">
        <title>Paenibacillus sp. MBLB1776 Whole Genome Shotgun Sequencing.</title>
        <authorList>
            <person name="Hwang C.Y."/>
            <person name="Cho E.-S."/>
            <person name="Seo M.-J."/>
        </authorList>
    </citation>
    <scope>NUCLEOTIDE SEQUENCE [LARGE SCALE GENOMIC DNA]</scope>
    <source>
        <strain evidence="4 5">MBLB1776</strain>
    </source>
</reference>
<keyword evidence="1 4" id="KW-0489">Methyltransferase</keyword>
<evidence type="ECO:0000256" key="1">
    <source>
        <dbReference type="ARBA" id="ARBA00022603"/>
    </source>
</evidence>
<organism evidence="4 5">
    <name type="scientific">Paenibacillus aurantius</name>
    <dbReference type="NCBI Taxonomy" id="2918900"/>
    <lineage>
        <taxon>Bacteria</taxon>
        <taxon>Bacillati</taxon>
        <taxon>Bacillota</taxon>
        <taxon>Bacilli</taxon>
        <taxon>Bacillales</taxon>
        <taxon>Paenibacillaceae</taxon>
        <taxon>Paenibacillus</taxon>
    </lineage>
</organism>
<keyword evidence="2 4" id="KW-0808">Transferase</keyword>
<dbReference type="PANTHER" id="PTHR43861:SF1">
    <property type="entry name" value="TRANS-ACONITATE 2-METHYLTRANSFERASE"/>
    <property type="match status" value="1"/>
</dbReference>
<name>A0AA96LIV6_9BACL</name>
<dbReference type="EMBL" id="CP130318">
    <property type="protein sequence ID" value="WNQ12920.1"/>
    <property type="molecule type" value="Genomic_DNA"/>
</dbReference>
<evidence type="ECO:0000313" key="4">
    <source>
        <dbReference type="EMBL" id="WNQ12920.1"/>
    </source>
</evidence>
<dbReference type="AlphaFoldDB" id="A0AA96LIV6"/>
<dbReference type="Pfam" id="PF13649">
    <property type="entry name" value="Methyltransf_25"/>
    <property type="match status" value="1"/>
</dbReference>
<sequence>MTDWYEESFGEDYLLVYKHRDAKGAKVEVHNMIRWLQLAKGSRVLDLCCGMGRHSLALAECGFRVTGMDLSSVLLQEARRRDTGRKITWVEGDMRQVPLEGPYHAVVNLFTSFGYFDNDEQNEAVFHEIHRLLEPGGRFIVDFLNPDHVARHLVPESVRTEGAVTIRENRIIENGFVRKMITLEETGKPPRHYTEQVKLYRLKDFRAFAGKSGLRLDCIYGGYNGEPYHENESPRIILVGSRKESSSS</sequence>
<dbReference type="SUPFAM" id="SSF53335">
    <property type="entry name" value="S-adenosyl-L-methionine-dependent methyltransferases"/>
    <property type="match status" value="1"/>
</dbReference>
<dbReference type="KEGG" id="paun:MJA45_07780"/>
<evidence type="ECO:0000256" key="2">
    <source>
        <dbReference type="ARBA" id="ARBA00022679"/>
    </source>
</evidence>
<dbReference type="Proteomes" id="UP001305702">
    <property type="component" value="Chromosome"/>
</dbReference>
<evidence type="ECO:0000259" key="3">
    <source>
        <dbReference type="Pfam" id="PF13649"/>
    </source>
</evidence>
<dbReference type="CDD" id="cd02440">
    <property type="entry name" value="AdoMet_MTases"/>
    <property type="match status" value="1"/>
</dbReference>
<protein>
    <submittedName>
        <fullName evidence="4">Class I SAM-dependent methyltransferase</fullName>
        <ecNumber evidence="4">2.1.1.-</ecNumber>
    </submittedName>
</protein>
<gene>
    <name evidence="4" type="ORF">MJA45_07780</name>
</gene>
<dbReference type="GO" id="GO:0032259">
    <property type="term" value="P:methylation"/>
    <property type="evidence" value="ECO:0007669"/>
    <property type="project" value="UniProtKB-KW"/>
</dbReference>